<evidence type="ECO:0000313" key="2">
    <source>
        <dbReference type="Proteomes" id="UP000244334"/>
    </source>
</evidence>
<evidence type="ECO:0000313" key="1">
    <source>
        <dbReference type="EMBL" id="RAP70499.1"/>
    </source>
</evidence>
<gene>
    <name evidence="1" type="ORF">ACZ87_02694</name>
</gene>
<dbReference type="InterPro" id="IPR014710">
    <property type="entry name" value="RmlC-like_jellyroll"/>
</dbReference>
<proteinExistence type="predicted"/>
<name>A0A328TJ54_9GAMM</name>
<accession>A0A328TJ54</accession>
<reference evidence="1" key="1">
    <citation type="submission" date="2018-04" db="EMBL/GenBank/DDBJ databases">
        <title>Genomes of the Obligate Erwinia dacicola and Facultative Enterobacter sp. OLF Endosymbionts of the Olive Fruit fly, Bactrocera oleae.</title>
        <authorList>
            <person name="Estes A.M."/>
            <person name="Hearn D.J."/>
            <person name="Agarwal S."/>
            <person name="Pierson E.A."/>
            <person name="Dunning-Hotopp J.C."/>
        </authorList>
    </citation>
    <scope>NUCLEOTIDE SEQUENCE [LARGE SCALE GENOMIC DNA]</scope>
    <source>
        <strain evidence="1">Oroville</strain>
    </source>
</reference>
<organism evidence="1 2">
    <name type="scientific">Candidatus Erwinia dacicola</name>
    <dbReference type="NCBI Taxonomy" id="252393"/>
    <lineage>
        <taxon>Bacteria</taxon>
        <taxon>Pseudomonadati</taxon>
        <taxon>Pseudomonadota</taxon>
        <taxon>Gammaproteobacteria</taxon>
        <taxon>Enterobacterales</taxon>
        <taxon>Erwiniaceae</taxon>
        <taxon>Erwinia</taxon>
    </lineage>
</organism>
<protein>
    <submittedName>
        <fullName evidence="1">Uncharacterized protein</fullName>
    </submittedName>
</protein>
<comment type="caution">
    <text evidence="1">The sequence shown here is derived from an EMBL/GenBank/DDBJ whole genome shotgun (WGS) entry which is preliminary data.</text>
</comment>
<dbReference type="Proteomes" id="UP000244334">
    <property type="component" value="Unassembled WGS sequence"/>
</dbReference>
<dbReference type="EMBL" id="LJAM02000330">
    <property type="protein sequence ID" value="RAP70499.1"/>
    <property type="molecule type" value="Genomic_DNA"/>
</dbReference>
<sequence length="37" mass="3892">MSLNAGESVFIATSEPTLSLSGNGRVARVFNQHLKCG</sequence>
<dbReference type="AlphaFoldDB" id="A0A328TJ54"/>
<dbReference type="Gene3D" id="2.60.120.10">
    <property type="entry name" value="Jelly Rolls"/>
    <property type="match status" value="1"/>
</dbReference>
<keyword evidence="2" id="KW-1185">Reference proteome</keyword>